<keyword evidence="7" id="KW-1015">Disulfide bond</keyword>
<dbReference type="AlphaFoldDB" id="A0AAD2J4E9"/>
<evidence type="ECO:0000256" key="8">
    <source>
        <dbReference type="RuleBase" id="RU363017"/>
    </source>
</evidence>
<dbReference type="EMBL" id="CYTK01000011">
    <property type="protein sequence ID" value="CUJ68834.1"/>
    <property type="molecule type" value="Genomic_DNA"/>
</dbReference>
<organism evidence="10 11">
    <name type="scientific">Achromobacter aegrifaciens</name>
    <dbReference type="NCBI Taxonomy" id="1287736"/>
    <lineage>
        <taxon>Bacteria</taxon>
        <taxon>Pseudomonadati</taxon>
        <taxon>Pseudomonadota</taxon>
        <taxon>Betaproteobacteria</taxon>
        <taxon>Burkholderiales</taxon>
        <taxon>Alcaligenaceae</taxon>
        <taxon>Achromobacter</taxon>
    </lineage>
</organism>
<evidence type="ECO:0000256" key="1">
    <source>
        <dbReference type="ARBA" id="ARBA00004418"/>
    </source>
</evidence>
<dbReference type="InterPro" id="IPR028871">
    <property type="entry name" value="BlueCu_1_BS"/>
</dbReference>
<evidence type="ECO:0000259" key="9">
    <source>
        <dbReference type="Pfam" id="PF00127"/>
    </source>
</evidence>
<evidence type="ECO:0000256" key="6">
    <source>
        <dbReference type="ARBA" id="ARBA00023008"/>
    </source>
</evidence>
<dbReference type="GO" id="GO:0042597">
    <property type="term" value="C:periplasmic space"/>
    <property type="evidence" value="ECO:0007669"/>
    <property type="project" value="UniProtKB-SubCell"/>
</dbReference>
<evidence type="ECO:0000256" key="4">
    <source>
        <dbReference type="ARBA" id="ARBA00022764"/>
    </source>
</evidence>
<evidence type="ECO:0000313" key="10">
    <source>
        <dbReference type="EMBL" id="CUJ68834.1"/>
    </source>
</evidence>
<dbReference type="NCBIfam" id="TIGR02695">
    <property type="entry name" value="azurin"/>
    <property type="match status" value="1"/>
</dbReference>
<dbReference type="Gene3D" id="2.60.40.420">
    <property type="entry name" value="Cupredoxins - blue copper proteins"/>
    <property type="match status" value="1"/>
</dbReference>
<feature type="signal peptide" evidence="8">
    <location>
        <begin position="1"/>
        <end position="21"/>
    </location>
</feature>
<keyword evidence="2 8" id="KW-0813">Transport</keyword>
<dbReference type="GO" id="GO:0009055">
    <property type="term" value="F:electron transfer activity"/>
    <property type="evidence" value="ECO:0007669"/>
    <property type="project" value="InterPro"/>
</dbReference>
<gene>
    <name evidence="10" type="ORF">ERS370000_05282</name>
</gene>
<comment type="caution">
    <text evidence="10">The sequence shown here is derived from an EMBL/GenBank/DDBJ whole genome shotgun (WGS) entry which is preliminary data.</text>
</comment>
<dbReference type="PROSITE" id="PS00196">
    <property type="entry name" value="COPPER_BLUE"/>
    <property type="match status" value="1"/>
</dbReference>
<accession>A0AAD2J4E9</accession>
<dbReference type="InterPro" id="IPR000923">
    <property type="entry name" value="BlueCu_1"/>
</dbReference>
<protein>
    <recommendedName>
        <fullName evidence="8">Azurin</fullName>
    </recommendedName>
</protein>
<dbReference type="PANTHER" id="PTHR38439">
    <property type="entry name" value="AURACYANIN-B"/>
    <property type="match status" value="1"/>
</dbReference>
<evidence type="ECO:0000256" key="2">
    <source>
        <dbReference type="ARBA" id="ARBA00022448"/>
    </source>
</evidence>
<evidence type="ECO:0000256" key="7">
    <source>
        <dbReference type="ARBA" id="ARBA00023157"/>
    </source>
</evidence>
<keyword evidence="6 8" id="KW-0186">Copper</keyword>
<evidence type="ECO:0000256" key="3">
    <source>
        <dbReference type="ARBA" id="ARBA00022723"/>
    </source>
</evidence>
<dbReference type="SUPFAM" id="SSF49503">
    <property type="entry name" value="Cupredoxins"/>
    <property type="match status" value="1"/>
</dbReference>
<dbReference type="InterPro" id="IPR014068">
    <property type="entry name" value="Azurin"/>
</dbReference>
<keyword evidence="3 8" id="KW-0479">Metal-binding</keyword>
<feature type="domain" description="Blue (type 1) copper" evidence="9">
    <location>
        <begin position="23"/>
        <end position="147"/>
    </location>
</feature>
<comment type="subcellular location">
    <subcellularLocation>
        <location evidence="1 8">Periplasm</location>
    </subcellularLocation>
</comment>
<dbReference type="Pfam" id="PF00127">
    <property type="entry name" value="Copper-bind"/>
    <property type="match status" value="1"/>
</dbReference>
<reference evidence="10 11" key="1">
    <citation type="submission" date="2015-09" db="EMBL/GenBank/DDBJ databases">
        <authorList>
            <consortium name="Pathogen Informatics"/>
        </authorList>
    </citation>
    <scope>NUCLEOTIDE SEQUENCE [LARGE SCALE GENOMIC DNA]</scope>
    <source>
        <strain evidence="10 11">2789STDY5608625</strain>
    </source>
</reference>
<dbReference type="CDD" id="cd13922">
    <property type="entry name" value="Azurin"/>
    <property type="match status" value="1"/>
</dbReference>
<keyword evidence="5 8" id="KW-0249">Electron transport</keyword>
<dbReference type="InterPro" id="IPR008972">
    <property type="entry name" value="Cupredoxin"/>
</dbReference>
<proteinExistence type="predicted"/>
<sequence length="150" mass="15942">MKFNKYAVCAILALGSASAMAADCAVEITANDQMQFGAKEISVPKNCKEFSVTLNHTGKMPKTVMGHNWVLTAASDMLGVVTDAMSAGPSNEYLKSGDARIIAATKMLGGGEKDTVKVDMYKLASGNDYAFFCTFPGHSAIMKGRFVLAQ</sequence>
<dbReference type="PANTHER" id="PTHR38439:SF2">
    <property type="entry name" value="OUTER MEMBRANE PROTEIN H.8"/>
    <property type="match status" value="1"/>
</dbReference>
<keyword evidence="8" id="KW-0732">Signal</keyword>
<keyword evidence="4 8" id="KW-0574">Periplasm</keyword>
<dbReference type="Proteomes" id="UP000044098">
    <property type="component" value="Unassembled WGS sequence"/>
</dbReference>
<comment type="function">
    <text evidence="8">Transfers electrons from cytochrome c551 to cytochrome oxidase.</text>
</comment>
<dbReference type="InterPro" id="IPR050845">
    <property type="entry name" value="Cu-binding_ET"/>
</dbReference>
<feature type="chain" id="PRO_5041773912" description="Azurin" evidence="8">
    <location>
        <begin position="22"/>
        <end position="150"/>
    </location>
</feature>
<evidence type="ECO:0000313" key="11">
    <source>
        <dbReference type="Proteomes" id="UP000044098"/>
    </source>
</evidence>
<name>A0AAD2J4E9_ACHAE</name>
<dbReference type="GO" id="GO:0005507">
    <property type="term" value="F:copper ion binding"/>
    <property type="evidence" value="ECO:0007669"/>
    <property type="project" value="UniProtKB-UniRule"/>
</dbReference>
<evidence type="ECO:0000256" key="5">
    <source>
        <dbReference type="ARBA" id="ARBA00022982"/>
    </source>
</evidence>